<dbReference type="Gene3D" id="1.20.1270.10">
    <property type="match status" value="1"/>
</dbReference>
<keyword evidence="1" id="KW-0547">Nucleotide-binding</keyword>
<dbReference type="EMBL" id="JAUSZS010000008">
    <property type="protein sequence ID" value="MDQ0936771.1"/>
    <property type="molecule type" value="Genomic_DNA"/>
</dbReference>
<dbReference type="Gene3D" id="2.60.34.10">
    <property type="entry name" value="Substrate Binding Domain Of DNAk, Chain A, domain 1"/>
    <property type="match status" value="1"/>
</dbReference>
<gene>
    <name evidence="5" type="ORF">QFZ49_006746</name>
</gene>
<protein>
    <submittedName>
        <fullName evidence="5">Molecular chaperone DnaK (HSP70)</fullName>
    </submittedName>
</protein>
<dbReference type="InterPro" id="IPR029047">
    <property type="entry name" value="HSP70_peptide-bd_sf"/>
</dbReference>
<evidence type="ECO:0000256" key="2">
    <source>
        <dbReference type="ARBA" id="ARBA00022840"/>
    </source>
</evidence>
<dbReference type="PANTHER" id="PTHR19375">
    <property type="entry name" value="HEAT SHOCK PROTEIN 70KDA"/>
    <property type="match status" value="1"/>
</dbReference>
<evidence type="ECO:0000256" key="3">
    <source>
        <dbReference type="ARBA" id="ARBA00023186"/>
    </source>
</evidence>
<organism evidence="5 6">
    <name type="scientific">Streptomyces turgidiscabies</name>
    <dbReference type="NCBI Taxonomy" id="85558"/>
    <lineage>
        <taxon>Bacteria</taxon>
        <taxon>Bacillati</taxon>
        <taxon>Actinomycetota</taxon>
        <taxon>Actinomycetes</taxon>
        <taxon>Kitasatosporales</taxon>
        <taxon>Streptomycetaceae</taxon>
        <taxon>Streptomyces</taxon>
    </lineage>
</organism>
<keyword evidence="2" id="KW-0067">ATP-binding</keyword>
<feature type="compositionally biased region" description="Basic and acidic residues" evidence="4">
    <location>
        <begin position="186"/>
        <end position="196"/>
    </location>
</feature>
<feature type="region of interest" description="Disordered" evidence="4">
    <location>
        <begin position="174"/>
        <end position="215"/>
    </location>
</feature>
<proteinExistence type="predicted"/>
<feature type="compositionally biased region" description="Low complexity" evidence="4">
    <location>
        <begin position="174"/>
        <end position="185"/>
    </location>
</feature>
<keyword evidence="3" id="KW-0143">Chaperone</keyword>
<evidence type="ECO:0000256" key="1">
    <source>
        <dbReference type="ARBA" id="ARBA00022741"/>
    </source>
</evidence>
<dbReference type="Pfam" id="PF00012">
    <property type="entry name" value="HSP70"/>
    <property type="match status" value="1"/>
</dbReference>
<dbReference type="SUPFAM" id="SSF100934">
    <property type="entry name" value="Heat shock protein 70kD (HSP70), C-terminal subdomain"/>
    <property type="match status" value="1"/>
</dbReference>
<reference evidence="5 6" key="1">
    <citation type="submission" date="2023-07" db="EMBL/GenBank/DDBJ databases">
        <title>Comparative genomics of wheat-associated soil bacteria to identify genetic determinants of phenazine resistance.</title>
        <authorList>
            <person name="Mouncey N."/>
        </authorList>
    </citation>
    <scope>NUCLEOTIDE SEQUENCE [LARGE SCALE GENOMIC DNA]</scope>
    <source>
        <strain evidence="5 6">W2I16</strain>
    </source>
</reference>
<evidence type="ECO:0000313" key="5">
    <source>
        <dbReference type="EMBL" id="MDQ0936771.1"/>
    </source>
</evidence>
<evidence type="ECO:0000313" key="6">
    <source>
        <dbReference type="Proteomes" id="UP001223072"/>
    </source>
</evidence>
<keyword evidence="6" id="KW-1185">Reference proteome</keyword>
<dbReference type="InterPro" id="IPR029048">
    <property type="entry name" value="HSP70_C_sf"/>
</dbReference>
<dbReference type="InterPro" id="IPR013126">
    <property type="entry name" value="Hsp_70_fam"/>
</dbReference>
<comment type="caution">
    <text evidence="5">The sequence shown here is derived from an EMBL/GenBank/DDBJ whole genome shotgun (WGS) entry which is preliminary data.</text>
</comment>
<accession>A0ABU0RXS1</accession>
<sequence length="215" mass="22751">MCELAGHGNLTEGKFTVYEGEREIAAYNKMLATIELTGLPPAKGGEPQIEVAFDIDANGIMHVSAKDLGTGEEQRVAVTGGSALLEADLERMVREAQRYAELECRRREAAETRDRADQLVYATEKFVQDHADTVPGDIKTDVEAAVGELKEALRNGDGAAVREAMWKTAAAAAAASRAADVTRTADVGDARTDTARDIQGGTADGSGEPEEVSAG</sequence>
<dbReference type="SUPFAM" id="SSF100920">
    <property type="entry name" value="Heat shock protein 70kD (HSP70), peptide-binding domain"/>
    <property type="match status" value="1"/>
</dbReference>
<dbReference type="Proteomes" id="UP001223072">
    <property type="component" value="Unassembled WGS sequence"/>
</dbReference>
<evidence type="ECO:0000256" key="4">
    <source>
        <dbReference type="SAM" id="MobiDB-lite"/>
    </source>
</evidence>
<dbReference type="RefSeq" id="WP_373431290.1">
    <property type="nucleotide sequence ID" value="NZ_JAUSZS010000008.1"/>
</dbReference>
<name>A0ABU0RXS1_9ACTN</name>